<dbReference type="Pfam" id="PF06199">
    <property type="entry name" value="Phage_tail_2"/>
    <property type="match status" value="1"/>
</dbReference>
<dbReference type="EMBL" id="UINC01135987">
    <property type="protein sequence ID" value="SVD20472.1"/>
    <property type="molecule type" value="Genomic_DNA"/>
</dbReference>
<dbReference type="InterPro" id="IPR011855">
    <property type="entry name" value="Phgtail_TP901_1"/>
</dbReference>
<organism evidence="1">
    <name type="scientific">marine metagenome</name>
    <dbReference type="NCBI Taxonomy" id="408172"/>
    <lineage>
        <taxon>unclassified sequences</taxon>
        <taxon>metagenomes</taxon>
        <taxon>ecological metagenomes</taxon>
    </lineage>
</organism>
<protein>
    <submittedName>
        <fullName evidence="1">Uncharacterized protein</fullName>
    </submittedName>
</protein>
<evidence type="ECO:0000313" key="1">
    <source>
        <dbReference type="EMBL" id="SVD20472.1"/>
    </source>
</evidence>
<dbReference type="AlphaFoldDB" id="A0A382TFC3"/>
<proteinExistence type="predicted"/>
<sequence length="159" mass="17620">MIESLIGELYFDVELYDSIELGTRIRIGEHYNGSKCVIWKDGVFLVGQLEASISFQGSLVKLNNASTAPYISYLNNELVGKQLQVAGSIIYTNENAYREMREDAMYGRKANYKVEFADGEEFTASFVPTGLADNFPRGQAQTSSFTLVSSGSVSRITVE</sequence>
<accession>A0A382TFC3</accession>
<gene>
    <name evidence="1" type="ORF">METZ01_LOCUS373326</name>
</gene>
<name>A0A382TFC3_9ZZZZ</name>
<reference evidence="1" key="1">
    <citation type="submission" date="2018-05" db="EMBL/GenBank/DDBJ databases">
        <authorList>
            <person name="Lanie J.A."/>
            <person name="Ng W.-L."/>
            <person name="Kazmierczak K.M."/>
            <person name="Andrzejewski T.M."/>
            <person name="Davidsen T.M."/>
            <person name="Wayne K.J."/>
            <person name="Tettelin H."/>
            <person name="Glass J.I."/>
            <person name="Rusch D."/>
            <person name="Podicherti R."/>
            <person name="Tsui H.-C.T."/>
            <person name="Winkler M.E."/>
        </authorList>
    </citation>
    <scope>NUCLEOTIDE SEQUENCE</scope>
</reference>